<comment type="caution">
    <text evidence="1">The sequence shown here is derived from an EMBL/GenBank/DDBJ whole genome shotgun (WGS) entry which is preliminary data.</text>
</comment>
<reference evidence="1 2" key="1">
    <citation type="submission" date="2020-03" db="EMBL/GenBank/DDBJ databases">
        <title>Soil Listeria distribution.</title>
        <authorList>
            <person name="Liao J."/>
            <person name="Wiedmann M."/>
        </authorList>
    </citation>
    <scope>NUCLEOTIDE SEQUENCE [LARGE SCALE GENOMIC DNA]</scope>
    <source>
        <strain evidence="1 2">FSL L7-1829</strain>
    </source>
</reference>
<proteinExistence type="predicted"/>
<accession>A0A7X0T7E1</accession>
<dbReference type="RefSeq" id="WP_185326735.1">
    <property type="nucleotide sequence ID" value="NZ_CP151430.1"/>
</dbReference>
<evidence type="ECO:0000313" key="1">
    <source>
        <dbReference type="EMBL" id="MBC1323957.1"/>
    </source>
</evidence>
<organism evidence="1 2">
    <name type="scientific">Listeria welshimeri</name>
    <dbReference type="NCBI Taxonomy" id="1643"/>
    <lineage>
        <taxon>Bacteria</taxon>
        <taxon>Bacillati</taxon>
        <taxon>Bacillota</taxon>
        <taxon>Bacilli</taxon>
        <taxon>Bacillales</taxon>
        <taxon>Listeriaceae</taxon>
        <taxon>Listeria</taxon>
    </lineage>
</organism>
<dbReference type="EMBL" id="JAAROP010000021">
    <property type="protein sequence ID" value="MBC1323957.1"/>
    <property type="molecule type" value="Genomic_DNA"/>
</dbReference>
<dbReference type="AlphaFoldDB" id="A0A7X0T7E1"/>
<protein>
    <submittedName>
        <fullName evidence="1">Uncharacterized protein</fullName>
    </submittedName>
</protein>
<name>A0A7X0T7E1_LISWE</name>
<sequence length="61" mass="6878">MVQRGLEIHLHDVESTCAFCGNEVSSSTLEELENYFSADEVKLLSDKVYKGKVQISNEIKD</sequence>
<evidence type="ECO:0000313" key="2">
    <source>
        <dbReference type="Proteomes" id="UP000522007"/>
    </source>
</evidence>
<gene>
    <name evidence="1" type="ORF">HB853_13565</name>
</gene>
<dbReference type="Proteomes" id="UP000522007">
    <property type="component" value="Unassembled WGS sequence"/>
</dbReference>